<evidence type="ECO:0000256" key="7">
    <source>
        <dbReference type="ARBA" id="ARBA00023237"/>
    </source>
</evidence>
<evidence type="ECO:0000256" key="4">
    <source>
        <dbReference type="ARBA" id="ARBA00022692"/>
    </source>
</evidence>
<evidence type="ECO:0008006" key="11">
    <source>
        <dbReference type="Google" id="ProtNLM"/>
    </source>
</evidence>
<dbReference type="PANTHER" id="PTHR35093:SF8">
    <property type="entry name" value="OUTER MEMBRANE PROTEIN NMB0088-RELATED"/>
    <property type="match status" value="1"/>
</dbReference>
<organism evidence="9 10">
    <name type="scientific">Flaviaesturariibacter flavus</name>
    <dbReference type="NCBI Taxonomy" id="2502780"/>
    <lineage>
        <taxon>Bacteria</taxon>
        <taxon>Pseudomonadati</taxon>
        <taxon>Bacteroidota</taxon>
        <taxon>Chitinophagia</taxon>
        <taxon>Chitinophagales</taxon>
        <taxon>Chitinophagaceae</taxon>
        <taxon>Flaviaestuariibacter</taxon>
    </lineage>
</organism>
<keyword evidence="7" id="KW-0998">Cell outer membrane</keyword>
<feature type="signal peptide" evidence="8">
    <location>
        <begin position="1"/>
        <end position="19"/>
    </location>
</feature>
<dbReference type="RefSeq" id="WP_131448417.1">
    <property type="nucleotide sequence ID" value="NZ_SJZI01000011.1"/>
</dbReference>
<evidence type="ECO:0000313" key="10">
    <source>
        <dbReference type="Proteomes" id="UP000295334"/>
    </source>
</evidence>
<comment type="caution">
    <text evidence="9">The sequence shown here is derived from an EMBL/GenBank/DDBJ whole genome shotgun (WGS) entry which is preliminary data.</text>
</comment>
<reference evidence="9 10" key="1">
    <citation type="submission" date="2019-03" db="EMBL/GenBank/DDBJ databases">
        <authorList>
            <person name="Kim M.K.M."/>
        </authorList>
    </citation>
    <scope>NUCLEOTIDE SEQUENCE [LARGE SCALE GENOMIC DNA]</scope>
    <source>
        <strain evidence="9 10">17J68-12</strain>
    </source>
</reference>
<evidence type="ECO:0000256" key="2">
    <source>
        <dbReference type="ARBA" id="ARBA00008163"/>
    </source>
</evidence>
<dbReference type="GO" id="GO:0015483">
    <property type="term" value="F:long-chain fatty acid transporting porin activity"/>
    <property type="evidence" value="ECO:0007669"/>
    <property type="project" value="TreeGrafter"/>
</dbReference>
<gene>
    <name evidence="9" type="ORF">EPD60_07430</name>
</gene>
<comment type="similarity">
    <text evidence="2">Belongs to the OmpP1/FadL family.</text>
</comment>
<feature type="chain" id="PRO_5020648845" description="Aromatic hydrocarbon degradation protein" evidence="8">
    <location>
        <begin position="20"/>
        <end position="513"/>
    </location>
</feature>
<keyword evidence="6" id="KW-0472">Membrane</keyword>
<protein>
    <recommendedName>
        <fullName evidence="11">Aromatic hydrocarbon degradation protein</fullName>
    </recommendedName>
</protein>
<evidence type="ECO:0000256" key="5">
    <source>
        <dbReference type="ARBA" id="ARBA00022729"/>
    </source>
</evidence>
<dbReference type="EMBL" id="SJZI01000011">
    <property type="protein sequence ID" value="TCJ16568.1"/>
    <property type="molecule type" value="Genomic_DNA"/>
</dbReference>
<keyword evidence="3" id="KW-1134">Transmembrane beta strand</keyword>
<dbReference type="GO" id="GO:0009279">
    <property type="term" value="C:cell outer membrane"/>
    <property type="evidence" value="ECO:0007669"/>
    <property type="project" value="UniProtKB-SubCell"/>
</dbReference>
<proteinExistence type="inferred from homology"/>
<comment type="subcellular location">
    <subcellularLocation>
        <location evidence="1">Cell outer membrane</location>
        <topology evidence="1">Multi-pass membrane protein</topology>
    </subcellularLocation>
</comment>
<accession>A0A4R1BHI3</accession>
<dbReference type="PANTHER" id="PTHR35093">
    <property type="entry name" value="OUTER MEMBRANE PROTEIN NMB0088-RELATED"/>
    <property type="match status" value="1"/>
</dbReference>
<evidence type="ECO:0000256" key="6">
    <source>
        <dbReference type="ARBA" id="ARBA00023136"/>
    </source>
</evidence>
<keyword evidence="4" id="KW-0812">Transmembrane</keyword>
<dbReference type="OrthoDB" id="9765571at2"/>
<dbReference type="Proteomes" id="UP000295334">
    <property type="component" value="Unassembled WGS sequence"/>
</dbReference>
<evidence type="ECO:0000256" key="1">
    <source>
        <dbReference type="ARBA" id="ARBA00004571"/>
    </source>
</evidence>
<dbReference type="Gene3D" id="2.40.160.60">
    <property type="entry name" value="Outer membrane protein transport protein (OMPP1/FadL/TodX)"/>
    <property type="match status" value="1"/>
</dbReference>
<evidence type="ECO:0000256" key="8">
    <source>
        <dbReference type="SAM" id="SignalP"/>
    </source>
</evidence>
<keyword evidence="10" id="KW-1185">Reference proteome</keyword>
<dbReference type="InterPro" id="IPR005017">
    <property type="entry name" value="OMPP1/FadL/TodX"/>
</dbReference>
<name>A0A4R1BHI3_9BACT</name>
<evidence type="ECO:0000256" key="3">
    <source>
        <dbReference type="ARBA" id="ARBA00022452"/>
    </source>
</evidence>
<evidence type="ECO:0000313" key="9">
    <source>
        <dbReference type="EMBL" id="TCJ16568.1"/>
    </source>
</evidence>
<dbReference type="SUPFAM" id="SSF56935">
    <property type="entry name" value="Porins"/>
    <property type="match status" value="1"/>
</dbReference>
<dbReference type="AlphaFoldDB" id="A0A4R1BHI3"/>
<sequence>MNKGIFLAPVLLAAGALRAQEPTDALRFSQTFPGATARQQAIGGAMGSLGGDYGATFVNPAGLGFYRTGDFVFTPSFHWGDTKADYLGRTEKSKEQRFDFSSIGVVLGHAQGKRGERGSAFTLGFSTQADFRSELRYLGRNRQSSYSQRFLEELQRSGVRDGSAAYLYPTGSSLAINTFWLDPVKDGSGAVTGFATNSPIATGLIQEQYIRSRGGIYEAAVGGGEQVTSKWFVGGTLGIPFLYYDRKATFTEADATTDTSNRFDFAEYRENLNTSGVGINVRLGAIYKPTEFWRLGLSFQSPTLYKLTDRYSYELTTNTEHYEGEWTDYSKDYNDGKENEFRYRLVTPLKVTGSVSFVIRETQDVSKQRGFITADAEFVHYPMMKYLTDNDAETDDSGNQPYLDELNRAIRNAYHSAFNFRVGGELKFTTWMVRAGAAYYGNPYKEVNGGTGHRLNLSGGLGYRDKGYFIDLTYVHSLQKDINAPYRLAGSPYPIASTNRMQGNVALTVGVKF</sequence>
<keyword evidence="5 8" id="KW-0732">Signal</keyword>